<dbReference type="Pfam" id="PF01464">
    <property type="entry name" value="SLT"/>
    <property type="match status" value="1"/>
</dbReference>
<keyword evidence="2 3" id="KW-0732">Signal</keyword>
<evidence type="ECO:0000256" key="1">
    <source>
        <dbReference type="ARBA" id="ARBA00007734"/>
    </source>
</evidence>
<dbReference type="InterPro" id="IPR008258">
    <property type="entry name" value="Transglycosylase_SLT_dom_1"/>
</dbReference>
<dbReference type="Gene3D" id="1.10.530.10">
    <property type="match status" value="1"/>
</dbReference>
<dbReference type="SUPFAM" id="SSF48435">
    <property type="entry name" value="Bacterial muramidases"/>
    <property type="match status" value="1"/>
</dbReference>
<gene>
    <name evidence="5" type="ordered locus">MICA_1687</name>
</gene>
<reference evidence="5 6" key="1">
    <citation type="journal article" date="2011" name="BMC Genomics">
        <title>Genomic insights into an obligate epibiotic bacterial predator: Micavibrio aeruginosavorus ARL-13.</title>
        <authorList>
            <person name="Wang Z."/>
            <person name="Kadouri D."/>
            <person name="Wu M."/>
        </authorList>
    </citation>
    <scope>NUCLEOTIDE SEQUENCE [LARGE SCALE GENOMIC DNA]</scope>
    <source>
        <strain evidence="5 6">ARL-13</strain>
    </source>
</reference>
<sequence length="695" mass="77524">MPTGRVFKKAAYAGVLALILATFVPQSGPYGAAQGIKWGPSMAFAAKSAPVVGMSANDAALTVKALQAAAQGSWSYAESLIAQTRDPLAARIYYWMYYTQKAAPHNFRRISTFVGQIPNWPRQGALRLSAEKSASSDTPIQDVVEWFNTYKPQTADGMMLYLSALRAAGANKDIPAILNTWWAETAFGPESQDKFLRTWGKTITREAHIKRLNMLLSRDYQSAARGIANILGRGYPQLAEARIALAAMSPGVDGVVARVPANLQNDPGLMLERLRWRRKKDMDFKAIEILHSAPAAYTQPDPDAWWRERHIMVRRLIERKQYESAYLLAAKHGTKQGASFADAEFVAGWLALRFVKRPWEAFEHFERLYHNSAMPITRGRAAFWAGMASEALGHKDIARKWYEAGAVYSTTFYGQMALGKLGRDDTLVTAMPDLTMQARTAFEKHDMVQAARLFKRAGLNDYSSSFLRAFAVQAKTHDDFHLAADLATEFSQPDTALAVAKEAQKKGYVLADFAFPTMLSRMKNVDTEWALVHGIIKQESAFDTKAQSPAGARGLMQLMPATAKETAKKAGMSHQTDWLTARPDHNVKLGALYIDQMLRRYDGHYPLAIAAYNAGPGRVSQWLVEFGDPRKGEIDMLDWIEIIPVAETRNYIQRVMEGVFVYRHKFAKVQKTSNAPIHISYLQPLNGAESGRVTR</sequence>
<dbReference type="GO" id="GO:0042597">
    <property type="term" value="C:periplasmic space"/>
    <property type="evidence" value="ECO:0007669"/>
    <property type="project" value="InterPro"/>
</dbReference>
<keyword evidence="6" id="KW-1185">Reference proteome</keyword>
<dbReference type="CDD" id="cd13401">
    <property type="entry name" value="Slt70-like"/>
    <property type="match status" value="1"/>
</dbReference>
<dbReference type="eggNOG" id="COG0741">
    <property type="taxonomic scope" value="Bacteria"/>
</dbReference>
<dbReference type="SUPFAM" id="SSF53955">
    <property type="entry name" value="Lysozyme-like"/>
    <property type="match status" value="1"/>
</dbReference>
<protein>
    <submittedName>
        <fullName evidence="5">Transglycosylase SLT domain protein</fullName>
    </submittedName>
</protein>
<accession>G2KRP2</accession>
<dbReference type="Proteomes" id="UP000009286">
    <property type="component" value="Chromosome"/>
</dbReference>
<dbReference type="RefSeq" id="WP_014103223.1">
    <property type="nucleotide sequence ID" value="NC_016026.1"/>
</dbReference>
<evidence type="ECO:0000313" key="6">
    <source>
        <dbReference type="Proteomes" id="UP000009286"/>
    </source>
</evidence>
<feature type="domain" description="Transglycosylase SLT" evidence="4">
    <location>
        <begin position="524"/>
        <end position="628"/>
    </location>
</feature>
<organism evidence="5 6">
    <name type="scientific">Micavibrio aeruginosavorus (strain ARL-13)</name>
    <dbReference type="NCBI Taxonomy" id="856793"/>
    <lineage>
        <taxon>Bacteria</taxon>
        <taxon>Pseudomonadati</taxon>
        <taxon>Bdellovibrionota</taxon>
        <taxon>Bdellovibrionia</taxon>
        <taxon>Bdellovibrionales</taxon>
        <taxon>Pseudobdellovibrionaceae</taxon>
        <taxon>Micavibrio</taxon>
    </lineage>
</organism>
<feature type="chain" id="PRO_5003432517" evidence="3">
    <location>
        <begin position="33"/>
        <end position="695"/>
    </location>
</feature>
<evidence type="ECO:0000313" key="5">
    <source>
        <dbReference type="EMBL" id="AEP10000.1"/>
    </source>
</evidence>
<feature type="signal peptide" evidence="3">
    <location>
        <begin position="1"/>
        <end position="32"/>
    </location>
</feature>
<dbReference type="PANTHER" id="PTHR37423:SF2">
    <property type="entry name" value="MEMBRANE-BOUND LYTIC MUREIN TRANSGLYCOSYLASE C"/>
    <property type="match status" value="1"/>
</dbReference>
<evidence type="ECO:0000256" key="2">
    <source>
        <dbReference type="ARBA" id="ARBA00022729"/>
    </source>
</evidence>
<name>G2KRP2_MICAA</name>
<dbReference type="Gene3D" id="1.25.20.10">
    <property type="entry name" value="Bacterial muramidases"/>
    <property type="match status" value="1"/>
</dbReference>
<dbReference type="KEGG" id="mai:MICA_1687"/>
<dbReference type="GO" id="GO:0004553">
    <property type="term" value="F:hydrolase activity, hydrolyzing O-glycosyl compounds"/>
    <property type="evidence" value="ECO:0007669"/>
    <property type="project" value="InterPro"/>
</dbReference>
<dbReference type="EMBL" id="CP002382">
    <property type="protein sequence ID" value="AEP10000.1"/>
    <property type="molecule type" value="Genomic_DNA"/>
</dbReference>
<dbReference type="InterPro" id="IPR023346">
    <property type="entry name" value="Lysozyme-like_dom_sf"/>
</dbReference>
<dbReference type="OrthoDB" id="9815002at2"/>
<evidence type="ECO:0000259" key="4">
    <source>
        <dbReference type="Pfam" id="PF01464"/>
    </source>
</evidence>
<evidence type="ECO:0000256" key="3">
    <source>
        <dbReference type="SAM" id="SignalP"/>
    </source>
</evidence>
<comment type="similarity">
    <text evidence="1">Belongs to the transglycosylase Slt family.</text>
</comment>
<dbReference type="PANTHER" id="PTHR37423">
    <property type="entry name" value="SOLUBLE LYTIC MUREIN TRANSGLYCOSYLASE-RELATED"/>
    <property type="match status" value="1"/>
</dbReference>
<dbReference type="AlphaFoldDB" id="G2KRP2"/>
<dbReference type="HOGENOM" id="CLU_015184_0_1_5"/>
<dbReference type="InterPro" id="IPR008939">
    <property type="entry name" value="Lytic_TGlycosylase_superhlx_U"/>
</dbReference>
<dbReference type="STRING" id="856793.MICA_1687"/>
<proteinExistence type="inferred from homology"/>